<keyword evidence="2" id="KW-0378">Hydrolase</keyword>
<evidence type="ECO:0000313" key="2">
    <source>
        <dbReference type="EMBL" id="ACU72060.1"/>
    </source>
</evidence>
<reference evidence="2 3" key="1">
    <citation type="journal article" date="2009" name="Stand. Genomic Sci.">
        <title>Complete genome sequence of Catenulispora acidiphila type strain (ID 139908).</title>
        <authorList>
            <person name="Copeland A."/>
            <person name="Lapidus A."/>
            <person name="Glavina Del Rio T."/>
            <person name="Nolan M."/>
            <person name="Lucas S."/>
            <person name="Chen F."/>
            <person name="Tice H."/>
            <person name="Cheng J.F."/>
            <person name="Bruce D."/>
            <person name="Goodwin L."/>
            <person name="Pitluck S."/>
            <person name="Mikhailova N."/>
            <person name="Pati A."/>
            <person name="Ivanova N."/>
            <person name="Mavromatis K."/>
            <person name="Chen A."/>
            <person name="Palaniappan K."/>
            <person name="Chain P."/>
            <person name="Land M."/>
            <person name="Hauser L."/>
            <person name="Chang Y.J."/>
            <person name="Jeffries C.D."/>
            <person name="Chertkov O."/>
            <person name="Brettin T."/>
            <person name="Detter J.C."/>
            <person name="Han C."/>
            <person name="Ali Z."/>
            <person name="Tindall B.J."/>
            <person name="Goker M."/>
            <person name="Bristow J."/>
            <person name="Eisen J.A."/>
            <person name="Markowitz V."/>
            <person name="Hugenholtz P."/>
            <person name="Kyrpides N.C."/>
            <person name="Klenk H.P."/>
        </authorList>
    </citation>
    <scope>NUCLEOTIDE SEQUENCE [LARGE SCALE GENOMIC DNA]</scope>
    <source>
        <strain evidence="3">DSM 44928 / JCM 14897 / NBRC 102108 / NRRL B-24433 / ID139908</strain>
    </source>
</reference>
<accession>C7Q654</accession>
<dbReference type="AlphaFoldDB" id="C7Q654"/>
<dbReference type="InParanoid" id="C7Q654"/>
<dbReference type="PANTHER" id="PTHR10824:SF4">
    <property type="entry name" value="ACYL-COENZYME A THIOESTERASE 1-LIKE"/>
    <property type="match status" value="1"/>
</dbReference>
<dbReference type="PANTHER" id="PTHR10824">
    <property type="entry name" value="ACYL-COENZYME A THIOESTERASE-RELATED"/>
    <property type="match status" value="1"/>
</dbReference>
<dbReference type="STRING" id="479433.Caci_3151"/>
<feature type="domain" description="BAAT/Acyl-CoA thioester hydrolase C-terminal" evidence="1">
    <location>
        <begin position="71"/>
        <end position="262"/>
    </location>
</feature>
<dbReference type="EMBL" id="CP001700">
    <property type="protein sequence ID" value="ACU72060.1"/>
    <property type="molecule type" value="Genomic_DNA"/>
</dbReference>
<name>C7Q654_CATAD</name>
<dbReference type="KEGG" id="cai:Caci_3151"/>
<dbReference type="Pfam" id="PF08840">
    <property type="entry name" value="BAAT_C"/>
    <property type="match status" value="1"/>
</dbReference>
<proteinExistence type="predicted"/>
<gene>
    <name evidence="2" type="ordered locus">Caci_3151</name>
</gene>
<dbReference type="eggNOG" id="COG1073">
    <property type="taxonomic scope" value="Bacteria"/>
</dbReference>
<dbReference type="GO" id="GO:0006631">
    <property type="term" value="P:fatty acid metabolic process"/>
    <property type="evidence" value="ECO:0007669"/>
    <property type="project" value="TreeGrafter"/>
</dbReference>
<keyword evidence="3" id="KW-1185">Reference proteome</keyword>
<dbReference type="SUPFAM" id="SSF53474">
    <property type="entry name" value="alpha/beta-Hydrolases"/>
    <property type="match status" value="1"/>
</dbReference>
<sequence length="283" mass="30838">MVTVEHEMSEPWEAVLCEPEGGSEFGVLVLAGSSGRILRDRARILAEEGLSALAIRWFGGPGQREGIWELPLETFTAAIDLLQERGAQRIGIVGNSKGAEAAMLTAVRDPRVDVVVALAPTSLVWGNVGVGPDGERTPYRSSWTWQGEPLPFVPYDDSWWDTAPARPRAVRGLYELSEKTFADRLAAAGIPVEQAQAELLLVAGGEDRMWPAMTYALRLAERRRVARRTVRLISHGDAGHRVLFPGEPANAVSEEFDYGGSEDSERRLGAQAWPSVLAALRGV</sequence>
<dbReference type="GO" id="GO:0047617">
    <property type="term" value="F:fatty acyl-CoA hydrolase activity"/>
    <property type="evidence" value="ECO:0007669"/>
    <property type="project" value="TreeGrafter"/>
</dbReference>
<protein>
    <submittedName>
        <fullName evidence="2">BAAT/Acyl-CoA thioester hydrolase</fullName>
    </submittedName>
</protein>
<dbReference type="GO" id="GO:0006637">
    <property type="term" value="P:acyl-CoA metabolic process"/>
    <property type="evidence" value="ECO:0007669"/>
    <property type="project" value="TreeGrafter"/>
</dbReference>
<dbReference type="HOGENOM" id="CLU_029849_0_0_11"/>
<dbReference type="Proteomes" id="UP000000851">
    <property type="component" value="Chromosome"/>
</dbReference>
<evidence type="ECO:0000313" key="3">
    <source>
        <dbReference type="Proteomes" id="UP000000851"/>
    </source>
</evidence>
<evidence type="ECO:0000259" key="1">
    <source>
        <dbReference type="Pfam" id="PF08840"/>
    </source>
</evidence>
<dbReference type="Gene3D" id="3.40.50.1820">
    <property type="entry name" value="alpha/beta hydrolase"/>
    <property type="match status" value="1"/>
</dbReference>
<dbReference type="InterPro" id="IPR014940">
    <property type="entry name" value="BAAT_C"/>
</dbReference>
<organism evidence="2 3">
    <name type="scientific">Catenulispora acidiphila (strain DSM 44928 / JCM 14897 / NBRC 102108 / NRRL B-24433 / ID139908)</name>
    <dbReference type="NCBI Taxonomy" id="479433"/>
    <lineage>
        <taxon>Bacteria</taxon>
        <taxon>Bacillati</taxon>
        <taxon>Actinomycetota</taxon>
        <taxon>Actinomycetes</taxon>
        <taxon>Catenulisporales</taxon>
        <taxon>Catenulisporaceae</taxon>
        <taxon>Catenulispora</taxon>
    </lineage>
</organism>
<dbReference type="InterPro" id="IPR029058">
    <property type="entry name" value="AB_hydrolase_fold"/>
</dbReference>
<dbReference type="RefSeq" id="WP_012787353.1">
    <property type="nucleotide sequence ID" value="NC_013131.1"/>
</dbReference>